<evidence type="ECO:0000313" key="2">
    <source>
        <dbReference type="EMBL" id="MEE6310744.1"/>
    </source>
</evidence>
<gene>
    <name evidence="2" type="ORF">V1634_28275</name>
</gene>
<evidence type="ECO:0000313" key="3">
    <source>
        <dbReference type="Proteomes" id="UP001339911"/>
    </source>
</evidence>
<name>A0ABU7SLB1_9ACTN</name>
<comment type="caution">
    <text evidence="2">The sequence shown here is derived from an EMBL/GenBank/DDBJ whole genome shotgun (WGS) entry which is preliminary data.</text>
</comment>
<dbReference type="RefSeq" id="WP_331210770.1">
    <property type="nucleotide sequence ID" value="NZ_JAZGQL010000028.1"/>
</dbReference>
<proteinExistence type="predicted"/>
<organism evidence="2 3">
    <name type="scientific">Plantactinospora veratri</name>
    <dbReference type="NCBI Taxonomy" id="1436122"/>
    <lineage>
        <taxon>Bacteria</taxon>
        <taxon>Bacillati</taxon>
        <taxon>Actinomycetota</taxon>
        <taxon>Actinomycetes</taxon>
        <taxon>Micromonosporales</taxon>
        <taxon>Micromonosporaceae</taxon>
        <taxon>Plantactinospora</taxon>
    </lineage>
</organism>
<sequence length="265" mass="27973">MKRTTITAAVVAVVLLTWPGTALAAPPGNDDFDDAIPVSGVLPFTHTVSSADATTAADDPESCANGVVSSVWYRFTPTASGLYVATGTAEPYGAYLSVFTGTRGALTPIVCGSNRGAWSAEAGTTYYLMVSAFPWSPPGGEFTFELDGPAVLDITLDSHGWVDPRTGSARLSGTVTCRATHYTWIEGELQQRIGGRGISDIFGLEAPTCDGTVRRWAAEARGPERFVSGRTSAWVQVYACPDNATCVSDLVEGDVTLFNRRYGPG</sequence>
<evidence type="ECO:0008006" key="4">
    <source>
        <dbReference type="Google" id="ProtNLM"/>
    </source>
</evidence>
<protein>
    <recommendedName>
        <fullName evidence="4">Secreted protein</fullName>
    </recommendedName>
</protein>
<evidence type="ECO:0000256" key="1">
    <source>
        <dbReference type="SAM" id="SignalP"/>
    </source>
</evidence>
<reference evidence="2 3" key="1">
    <citation type="submission" date="2024-01" db="EMBL/GenBank/DDBJ databases">
        <title>Genome insights into Plantactinospora veratri sp. nov.</title>
        <authorList>
            <person name="Wang L."/>
        </authorList>
    </citation>
    <scope>NUCLEOTIDE SEQUENCE [LARGE SCALE GENOMIC DNA]</scope>
    <source>
        <strain evidence="2 3">NEAU-FHS4</strain>
    </source>
</reference>
<accession>A0ABU7SLB1</accession>
<dbReference type="EMBL" id="JAZGQL010000028">
    <property type="protein sequence ID" value="MEE6310744.1"/>
    <property type="molecule type" value="Genomic_DNA"/>
</dbReference>
<keyword evidence="1" id="KW-0732">Signal</keyword>
<dbReference type="Proteomes" id="UP001339911">
    <property type="component" value="Unassembled WGS sequence"/>
</dbReference>
<feature type="signal peptide" evidence="1">
    <location>
        <begin position="1"/>
        <end position="24"/>
    </location>
</feature>
<keyword evidence="3" id="KW-1185">Reference proteome</keyword>
<feature type="chain" id="PRO_5045295716" description="Secreted protein" evidence="1">
    <location>
        <begin position="25"/>
        <end position="265"/>
    </location>
</feature>